<keyword evidence="1" id="KW-1133">Transmembrane helix</keyword>
<feature type="transmembrane region" description="Helical" evidence="1">
    <location>
        <begin position="172"/>
        <end position="192"/>
    </location>
</feature>
<organism evidence="2 3">
    <name type="scientific">Neobacillus cucumis</name>
    <dbReference type="NCBI Taxonomy" id="1740721"/>
    <lineage>
        <taxon>Bacteria</taxon>
        <taxon>Bacillati</taxon>
        <taxon>Bacillota</taxon>
        <taxon>Bacilli</taxon>
        <taxon>Bacillales</taxon>
        <taxon>Bacillaceae</taxon>
        <taxon>Neobacillus</taxon>
    </lineage>
</organism>
<feature type="transmembrane region" description="Helical" evidence="1">
    <location>
        <begin position="83"/>
        <end position="103"/>
    </location>
</feature>
<name>A0A2N5H9Y9_9BACI</name>
<protein>
    <recommendedName>
        <fullName evidence="4">MFS transporter</fullName>
    </recommendedName>
</protein>
<gene>
    <name evidence="2" type="ORF">CVD27_20305</name>
</gene>
<proteinExistence type="predicted"/>
<reference evidence="2 3" key="1">
    <citation type="submission" date="2017-11" db="EMBL/GenBank/DDBJ databases">
        <title>Comparitive Functional Genomics of Dry Heat Resistant strains isolated from the Viking Spacecraft.</title>
        <authorList>
            <person name="Seuylemezian A."/>
            <person name="Cooper K."/>
            <person name="Vaishampayan P."/>
        </authorList>
    </citation>
    <scope>NUCLEOTIDE SEQUENCE [LARGE SCALE GENOMIC DNA]</scope>
    <source>
        <strain evidence="2 3">V32-6</strain>
    </source>
</reference>
<dbReference type="Proteomes" id="UP000234950">
    <property type="component" value="Unassembled WGS sequence"/>
</dbReference>
<sequence length="416" mass="46600">MNTILKKLNLRSIPQRSVVYFFVSFLGTGIQNVVPQYFFAQTFPETKAIWLSICLILGSLGSITIIWWVNLSNFYISRCNRGSVKLILTMTISLILIVSIFLFKVSNVWIFVLFFIITRTVTQFLVNVMDQYFVSVTPNHMVSFHSKITSLFQLLGIMIAPVYFAFILPSFAINSTVLALLSAYTLLIILVNTQSPTNVAQERFGTLLKGEKLTFQDILFLIYVISLASASLLFSSNTVFLLADYYQMKSSVLKSGVLLTTMNVFAIVAVMRTKSKLKSTNGELLAPSKMIHLKISIGLFIAMISLFLTTAITFWILLFLGALIGYIYGLFYLFARQYASYYSVKENKPLLISLYNNNSSYAVIISSIALFATAITTHILGVDITKYIIGCIGLFLIISIVASTCFIISPLRKVIS</sequence>
<feature type="transmembrane region" description="Helical" evidence="1">
    <location>
        <begin position="314"/>
        <end position="335"/>
    </location>
</feature>
<evidence type="ECO:0000256" key="1">
    <source>
        <dbReference type="SAM" id="Phobius"/>
    </source>
</evidence>
<dbReference type="Gene3D" id="1.20.1250.20">
    <property type="entry name" value="MFS general substrate transporter like domains"/>
    <property type="match status" value="1"/>
</dbReference>
<comment type="caution">
    <text evidence="2">The sequence shown here is derived from an EMBL/GenBank/DDBJ whole genome shotgun (WGS) entry which is preliminary data.</text>
</comment>
<feature type="transmembrane region" description="Helical" evidence="1">
    <location>
        <begin position="213"/>
        <end position="232"/>
    </location>
</feature>
<evidence type="ECO:0000313" key="2">
    <source>
        <dbReference type="EMBL" id="PLS02325.1"/>
    </source>
</evidence>
<dbReference type="SUPFAM" id="SSF103473">
    <property type="entry name" value="MFS general substrate transporter"/>
    <property type="match status" value="1"/>
</dbReference>
<evidence type="ECO:0008006" key="4">
    <source>
        <dbReference type="Google" id="ProtNLM"/>
    </source>
</evidence>
<evidence type="ECO:0000313" key="3">
    <source>
        <dbReference type="Proteomes" id="UP000234950"/>
    </source>
</evidence>
<feature type="transmembrane region" description="Helical" evidence="1">
    <location>
        <begin position="361"/>
        <end position="381"/>
    </location>
</feature>
<feature type="transmembrane region" description="Helical" evidence="1">
    <location>
        <begin position="252"/>
        <end position="271"/>
    </location>
</feature>
<keyword evidence="1" id="KW-0472">Membrane</keyword>
<feature type="transmembrane region" description="Helical" evidence="1">
    <location>
        <begin position="50"/>
        <end position="71"/>
    </location>
</feature>
<dbReference type="AlphaFoldDB" id="A0A2N5H9Y9"/>
<feature type="transmembrane region" description="Helical" evidence="1">
    <location>
        <begin position="148"/>
        <end position="166"/>
    </location>
</feature>
<accession>A0A2N5H9Y9</accession>
<feature type="transmembrane region" description="Helical" evidence="1">
    <location>
        <begin position="109"/>
        <end position="128"/>
    </location>
</feature>
<keyword evidence="3" id="KW-1185">Reference proteome</keyword>
<keyword evidence="1" id="KW-0812">Transmembrane</keyword>
<feature type="transmembrane region" description="Helical" evidence="1">
    <location>
        <begin position="18"/>
        <end position="38"/>
    </location>
</feature>
<dbReference type="EMBL" id="PGVE01000074">
    <property type="protein sequence ID" value="PLS02325.1"/>
    <property type="molecule type" value="Genomic_DNA"/>
</dbReference>
<feature type="transmembrane region" description="Helical" evidence="1">
    <location>
        <begin position="291"/>
        <end position="308"/>
    </location>
</feature>
<dbReference type="InterPro" id="IPR036259">
    <property type="entry name" value="MFS_trans_sf"/>
</dbReference>
<feature type="transmembrane region" description="Helical" evidence="1">
    <location>
        <begin position="387"/>
        <end position="408"/>
    </location>
</feature>